<dbReference type="PANTHER" id="PTHR43283:SF3">
    <property type="entry name" value="BETA-LACTAMASE FAMILY PROTEIN (AFU_ORTHOLOGUE AFUA_5G07500)"/>
    <property type="match status" value="1"/>
</dbReference>
<dbReference type="PANTHER" id="PTHR43283">
    <property type="entry name" value="BETA-LACTAMASE-RELATED"/>
    <property type="match status" value="1"/>
</dbReference>
<dbReference type="InterPro" id="IPR050789">
    <property type="entry name" value="Diverse_Enzym_Activities"/>
</dbReference>
<protein>
    <recommendedName>
        <fullName evidence="1">Beta-lactamase-related domain-containing protein</fullName>
    </recommendedName>
</protein>
<proteinExistence type="predicted"/>
<gene>
    <name evidence="2" type="ORF">METZ01_LOCUS63191</name>
</gene>
<dbReference type="SUPFAM" id="SSF56601">
    <property type="entry name" value="beta-lactamase/transpeptidase-like"/>
    <property type="match status" value="1"/>
</dbReference>
<evidence type="ECO:0000313" key="2">
    <source>
        <dbReference type="EMBL" id="SVA10337.1"/>
    </source>
</evidence>
<dbReference type="InterPro" id="IPR012338">
    <property type="entry name" value="Beta-lactam/transpept-like"/>
</dbReference>
<feature type="domain" description="Beta-lactamase-related" evidence="1">
    <location>
        <begin position="63"/>
        <end position="433"/>
    </location>
</feature>
<sequence>MSTIQVIGASPRVHTMRRTSVSLVCLCLLLTSRGLSSQELPSASPQQLGLSPERLEQIVLLTEDAVDRKEVSGAVTLVARLGRVGHLEAVGWRDIENDAPMEVDTLFRIASMTKAVTSVAAMQLYESGALMLNDPVSRYLPAFSDMQVLASMGGDSAEYTLEPLRRPITIRHLLTHTSGLSYRFLSPPHLASYYIDANITDGLSQADGTIGDMVNRLAELPLLHQPGERYTYSLGVDVLGRVIELVTGQTLAEYMTAEIFEPLGMVDTAFYRDSADAGRYAEIYSPSGDGLAKVPDSPVVTSDKRLVYSAGYPYGASRTYFSGGAGLTSTITDYARFLLALLNGGELDGARILGPRTVQLMTRDHLVGLGVAPGGQKFGLGFAISDDRGLTGGPRSEGAFGWLGFFNTVYWVDPEEQLVAIIMTQLYPNQSSQLTDQFEVAVYSAIMN</sequence>
<accession>A0A381T6N4</accession>
<dbReference type="Pfam" id="PF00144">
    <property type="entry name" value="Beta-lactamase"/>
    <property type="match status" value="1"/>
</dbReference>
<name>A0A381T6N4_9ZZZZ</name>
<dbReference type="InterPro" id="IPR001466">
    <property type="entry name" value="Beta-lactam-related"/>
</dbReference>
<dbReference type="AlphaFoldDB" id="A0A381T6N4"/>
<dbReference type="EMBL" id="UINC01003919">
    <property type="protein sequence ID" value="SVA10337.1"/>
    <property type="molecule type" value="Genomic_DNA"/>
</dbReference>
<reference evidence="2" key="1">
    <citation type="submission" date="2018-05" db="EMBL/GenBank/DDBJ databases">
        <authorList>
            <person name="Lanie J.A."/>
            <person name="Ng W.-L."/>
            <person name="Kazmierczak K.M."/>
            <person name="Andrzejewski T.M."/>
            <person name="Davidsen T.M."/>
            <person name="Wayne K.J."/>
            <person name="Tettelin H."/>
            <person name="Glass J.I."/>
            <person name="Rusch D."/>
            <person name="Podicherti R."/>
            <person name="Tsui H.-C.T."/>
            <person name="Winkler M.E."/>
        </authorList>
    </citation>
    <scope>NUCLEOTIDE SEQUENCE</scope>
</reference>
<evidence type="ECO:0000259" key="1">
    <source>
        <dbReference type="Pfam" id="PF00144"/>
    </source>
</evidence>
<organism evidence="2">
    <name type="scientific">marine metagenome</name>
    <dbReference type="NCBI Taxonomy" id="408172"/>
    <lineage>
        <taxon>unclassified sequences</taxon>
        <taxon>metagenomes</taxon>
        <taxon>ecological metagenomes</taxon>
    </lineage>
</organism>
<dbReference type="Gene3D" id="3.40.710.10">
    <property type="entry name" value="DD-peptidase/beta-lactamase superfamily"/>
    <property type="match status" value="1"/>
</dbReference>